<evidence type="ECO:0000313" key="2">
    <source>
        <dbReference type="Proteomes" id="UP000184368"/>
    </source>
</evidence>
<proteinExistence type="predicted"/>
<dbReference type="AlphaFoldDB" id="A0A1M5F8X2"/>
<accession>A0A1M5F8X2</accession>
<dbReference type="EMBL" id="FQUO01000013">
    <property type="protein sequence ID" value="SHF87975.1"/>
    <property type="molecule type" value="Genomic_DNA"/>
</dbReference>
<name>A0A1M5F8X2_9BACT</name>
<protein>
    <submittedName>
        <fullName evidence="1">Uncharacterized protein</fullName>
    </submittedName>
</protein>
<dbReference type="RefSeq" id="WP_158069920.1">
    <property type="nucleotide sequence ID" value="NZ_FQUO01000013.1"/>
</dbReference>
<keyword evidence="2" id="KW-1185">Reference proteome</keyword>
<dbReference type="Proteomes" id="UP000184368">
    <property type="component" value="Unassembled WGS sequence"/>
</dbReference>
<reference evidence="1 2" key="1">
    <citation type="submission" date="2016-11" db="EMBL/GenBank/DDBJ databases">
        <authorList>
            <person name="Jaros S."/>
            <person name="Januszkiewicz K."/>
            <person name="Wedrychowicz H."/>
        </authorList>
    </citation>
    <scope>NUCLEOTIDE SEQUENCE [LARGE SCALE GENOMIC DNA]</scope>
    <source>
        <strain evidence="1 2">DSM 26897</strain>
    </source>
</reference>
<sequence>MKNRQITHAYNEAKIYKDYYRPSFNPLRLLRSVLTVLLTGNGATAQQHIPGKKKGL</sequence>
<evidence type="ECO:0000313" key="1">
    <source>
        <dbReference type="EMBL" id="SHF87975.1"/>
    </source>
</evidence>
<gene>
    <name evidence="1" type="ORF">SAMN05444008_11392</name>
</gene>
<organism evidence="1 2">
    <name type="scientific">Cnuella takakiae</name>
    <dbReference type="NCBI Taxonomy" id="1302690"/>
    <lineage>
        <taxon>Bacteria</taxon>
        <taxon>Pseudomonadati</taxon>
        <taxon>Bacteroidota</taxon>
        <taxon>Chitinophagia</taxon>
        <taxon>Chitinophagales</taxon>
        <taxon>Chitinophagaceae</taxon>
        <taxon>Cnuella</taxon>
    </lineage>
</organism>